<accession>A0A1H2PYU3</accession>
<evidence type="ECO:0000256" key="4">
    <source>
        <dbReference type="ARBA" id="ARBA00022605"/>
    </source>
</evidence>
<dbReference type="RefSeq" id="WP_074664692.1">
    <property type="nucleotide sequence ID" value="NZ_FNNH01000001.1"/>
</dbReference>
<dbReference type="SUPFAM" id="SSF51366">
    <property type="entry name" value="Ribulose-phoshate binding barrel"/>
    <property type="match status" value="1"/>
</dbReference>
<evidence type="ECO:0000256" key="3">
    <source>
        <dbReference type="ARBA" id="ARBA00011270"/>
    </source>
</evidence>
<dbReference type="EMBL" id="FNNH01000001">
    <property type="protein sequence ID" value="SDV99694.1"/>
    <property type="molecule type" value="Genomic_DNA"/>
</dbReference>
<dbReference type="PANTHER" id="PTHR43406">
    <property type="entry name" value="TRYPTOPHAN SYNTHASE, ALPHA CHAIN"/>
    <property type="match status" value="1"/>
</dbReference>
<keyword evidence="4 9" id="KW-0028">Amino-acid biosynthesis</keyword>
<evidence type="ECO:0000256" key="8">
    <source>
        <dbReference type="ARBA" id="ARBA00049047"/>
    </source>
</evidence>
<evidence type="ECO:0000256" key="2">
    <source>
        <dbReference type="ARBA" id="ARBA00004733"/>
    </source>
</evidence>
<reference evidence="11 12" key="1">
    <citation type="submission" date="2016-10" db="EMBL/GenBank/DDBJ databases">
        <authorList>
            <person name="de Groot N.N."/>
        </authorList>
    </citation>
    <scope>NUCLEOTIDE SEQUENCE [LARGE SCALE GENOMIC DNA]</scope>
    <source>
        <strain evidence="11 12">Nm110</strain>
    </source>
</reference>
<proteinExistence type="inferred from homology"/>
<evidence type="ECO:0000256" key="9">
    <source>
        <dbReference type="HAMAP-Rule" id="MF_00131"/>
    </source>
</evidence>
<feature type="active site" description="Proton acceptor" evidence="9">
    <location>
        <position position="49"/>
    </location>
</feature>
<dbReference type="UniPathway" id="UPA00035">
    <property type="reaction ID" value="UER00044"/>
</dbReference>
<dbReference type="EC" id="4.2.1.20" evidence="9"/>
<dbReference type="PROSITE" id="PS00167">
    <property type="entry name" value="TRP_SYNTHASE_ALPHA"/>
    <property type="match status" value="1"/>
</dbReference>
<gene>
    <name evidence="9" type="primary">trpA</name>
    <name evidence="11" type="ORF">SAMN05421882_100195</name>
</gene>
<dbReference type="HAMAP" id="MF_00131">
    <property type="entry name" value="Trp_synth_alpha"/>
    <property type="match status" value="1"/>
</dbReference>
<dbReference type="NCBIfam" id="TIGR00262">
    <property type="entry name" value="trpA"/>
    <property type="match status" value="1"/>
</dbReference>
<dbReference type="AlphaFoldDB" id="A0A1H2PYU3"/>
<dbReference type="FunFam" id="3.20.20.70:FF:000037">
    <property type="entry name" value="Tryptophan synthase alpha chain"/>
    <property type="match status" value="1"/>
</dbReference>
<dbReference type="InterPro" id="IPR013785">
    <property type="entry name" value="Aldolase_TIM"/>
</dbReference>
<dbReference type="InterPro" id="IPR011060">
    <property type="entry name" value="RibuloseP-bd_barrel"/>
</dbReference>
<evidence type="ECO:0000313" key="11">
    <source>
        <dbReference type="EMBL" id="SDV99694.1"/>
    </source>
</evidence>
<sequence>MNRITSTFSILKAQNKKALIPFITAGDPEPEMTVMLMHALVQAGADIIELGVPFSDPMADGPTIQRSSERALHYHIGLADVLTMVAEFRKTDSVTPVVLMGYANPVEAMGHGNFALTAKEAGVDGVLIVDYPPEECEKWVQQLQEQKIDPIFLLSPTTPKRRVEKVAKLAKGYVYYVSLKGVTGASHLNLVDVSNKLAEVRSLISIPIGVGFGIRDSVAARAVSELADAVVVGSRIIEEIENSTRSALLDNVNDLVKSLRVALDEVNSANSSQIVNAGKL</sequence>
<comment type="function">
    <text evidence="1 9">The alpha subunit is responsible for the aldol cleavage of indoleglycerol phosphate to indole and glyceraldehyde 3-phosphate.</text>
</comment>
<dbReference type="InterPro" id="IPR002028">
    <property type="entry name" value="Trp_synthase_suA"/>
</dbReference>
<name>A0A1H2PYU3_9PROT</name>
<dbReference type="CDD" id="cd04724">
    <property type="entry name" value="Tryptophan_synthase_alpha"/>
    <property type="match status" value="1"/>
</dbReference>
<comment type="subunit">
    <text evidence="3 9">Tetramer of two alpha and two beta chains.</text>
</comment>
<dbReference type="Pfam" id="PF00290">
    <property type="entry name" value="Trp_syntA"/>
    <property type="match status" value="1"/>
</dbReference>
<keyword evidence="5 9" id="KW-0822">Tryptophan biosynthesis</keyword>
<comment type="similarity">
    <text evidence="9 10">Belongs to the TrpA family.</text>
</comment>
<evidence type="ECO:0000256" key="10">
    <source>
        <dbReference type="RuleBase" id="RU003662"/>
    </source>
</evidence>
<evidence type="ECO:0000256" key="7">
    <source>
        <dbReference type="ARBA" id="ARBA00023239"/>
    </source>
</evidence>
<keyword evidence="6 9" id="KW-0057">Aromatic amino acid biosynthesis</keyword>
<comment type="catalytic activity">
    <reaction evidence="8 9">
        <text>(1S,2R)-1-C-(indol-3-yl)glycerol 3-phosphate + L-serine = D-glyceraldehyde 3-phosphate + L-tryptophan + H2O</text>
        <dbReference type="Rhea" id="RHEA:10532"/>
        <dbReference type="ChEBI" id="CHEBI:15377"/>
        <dbReference type="ChEBI" id="CHEBI:33384"/>
        <dbReference type="ChEBI" id="CHEBI:57912"/>
        <dbReference type="ChEBI" id="CHEBI:58866"/>
        <dbReference type="ChEBI" id="CHEBI:59776"/>
        <dbReference type="EC" id="4.2.1.20"/>
    </reaction>
</comment>
<dbReference type="GO" id="GO:0005829">
    <property type="term" value="C:cytosol"/>
    <property type="evidence" value="ECO:0007669"/>
    <property type="project" value="TreeGrafter"/>
</dbReference>
<evidence type="ECO:0000313" key="12">
    <source>
        <dbReference type="Proteomes" id="UP000183454"/>
    </source>
</evidence>
<protein>
    <recommendedName>
        <fullName evidence="9">Tryptophan synthase alpha chain</fullName>
        <ecNumber evidence="9">4.2.1.20</ecNumber>
    </recommendedName>
</protein>
<keyword evidence="7 9" id="KW-0456">Lyase</keyword>
<dbReference type="Gene3D" id="3.20.20.70">
    <property type="entry name" value="Aldolase class I"/>
    <property type="match status" value="1"/>
</dbReference>
<dbReference type="GO" id="GO:0004834">
    <property type="term" value="F:tryptophan synthase activity"/>
    <property type="evidence" value="ECO:0007669"/>
    <property type="project" value="UniProtKB-UniRule"/>
</dbReference>
<dbReference type="Proteomes" id="UP000183454">
    <property type="component" value="Unassembled WGS sequence"/>
</dbReference>
<comment type="pathway">
    <text evidence="2 9">Amino-acid biosynthesis; L-tryptophan biosynthesis; L-tryptophan from chorismate: step 5/5.</text>
</comment>
<evidence type="ECO:0000256" key="5">
    <source>
        <dbReference type="ARBA" id="ARBA00022822"/>
    </source>
</evidence>
<organism evidence="11 12">
    <name type="scientific">Nitrosomonas communis</name>
    <dbReference type="NCBI Taxonomy" id="44574"/>
    <lineage>
        <taxon>Bacteria</taxon>
        <taxon>Pseudomonadati</taxon>
        <taxon>Pseudomonadota</taxon>
        <taxon>Betaproteobacteria</taxon>
        <taxon>Nitrosomonadales</taxon>
        <taxon>Nitrosomonadaceae</taxon>
        <taxon>Nitrosomonas</taxon>
    </lineage>
</organism>
<evidence type="ECO:0000256" key="1">
    <source>
        <dbReference type="ARBA" id="ARBA00003365"/>
    </source>
</evidence>
<feature type="active site" description="Proton acceptor" evidence="9">
    <location>
        <position position="60"/>
    </location>
</feature>
<dbReference type="InterPro" id="IPR018204">
    <property type="entry name" value="Trp_synthase_alpha_AS"/>
</dbReference>
<dbReference type="PANTHER" id="PTHR43406:SF1">
    <property type="entry name" value="TRYPTOPHAN SYNTHASE ALPHA CHAIN, CHLOROPLASTIC"/>
    <property type="match status" value="1"/>
</dbReference>
<evidence type="ECO:0000256" key="6">
    <source>
        <dbReference type="ARBA" id="ARBA00023141"/>
    </source>
</evidence>